<accession>A0A485CBP6</accession>
<feature type="domain" description="HTH lysR-type" evidence="1">
    <location>
        <begin position="1"/>
        <end position="32"/>
    </location>
</feature>
<proteinExistence type="predicted"/>
<evidence type="ECO:0000313" key="3">
    <source>
        <dbReference type="Proteomes" id="UP000345637"/>
    </source>
</evidence>
<dbReference type="Proteomes" id="UP000345637">
    <property type="component" value="Unassembled WGS sequence"/>
</dbReference>
<dbReference type="Gene3D" id="1.10.10.10">
    <property type="entry name" value="Winged helix-like DNA-binding domain superfamily/Winged helix DNA-binding domain"/>
    <property type="match status" value="1"/>
</dbReference>
<dbReference type="EMBL" id="CAADJE010000025">
    <property type="protein sequence ID" value="VFS80039.1"/>
    <property type="molecule type" value="Genomic_DNA"/>
</dbReference>
<dbReference type="InterPro" id="IPR000847">
    <property type="entry name" value="LysR_HTH_N"/>
</dbReference>
<dbReference type="Pfam" id="PF00126">
    <property type="entry name" value="HTH_1"/>
    <property type="match status" value="1"/>
</dbReference>
<gene>
    <name evidence="2" type="ORF">NCTC12998_05438</name>
</gene>
<sequence>MSATAISNAVAGLEARLNVRLFNRTTRSVALTEAGPTLRRARGACAGRNSARIGRDCHSTGNADRHATHQCATRERCPCCSDCSIPPQALPGHASRHHHRIAADRYCRRRLRRRHPPGGVAAAGYDCRHADARCADAYRRCARIFCPAAAFRTARKICCIIRASGCVCHTADSITGAGAPATQADGERPAAYYPQRNGRHPLCGTRWPWTGPISRTGLSRKIWPAASSSA</sequence>
<dbReference type="SUPFAM" id="SSF46785">
    <property type="entry name" value="Winged helix' DNA-binding domain"/>
    <property type="match status" value="1"/>
</dbReference>
<dbReference type="GO" id="GO:0003700">
    <property type="term" value="F:DNA-binding transcription factor activity"/>
    <property type="evidence" value="ECO:0007669"/>
    <property type="project" value="InterPro"/>
</dbReference>
<organism evidence="2 3">
    <name type="scientific">Raoultella planticola</name>
    <name type="common">Klebsiella planticola</name>
    <dbReference type="NCBI Taxonomy" id="575"/>
    <lineage>
        <taxon>Bacteria</taxon>
        <taxon>Pseudomonadati</taxon>
        <taxon>Pseudomonadota</taxon>
        <taxon>Gammaproteobacteria</taxon>
        <taxon>Enterobacterales</taxon>
        <taxon>Enterobacteriaceae</taxon>
        <taxon>Klebsiella/Raoultella group</taxon>
        <taxon>Raoultella</taxon>
    </lineage>
</organism>
<protein>
    <submittedName>
        <fullName evidence="2">Transcriptional regulator</fullName>
    </submittedName>
</protein>
<dbReference type="PROSITE" id="PS50931">
    <property type="entry name" value="HTH_LYSR"/>
    <property type="match status" value="1"/>
</dbReference>
<evidence type="ECO:0000313" key="2">
    <source>
        <dbReference type="EMBL" id="VFS80039.1"/>
    </source>
</evidence>
<reference evidence="2 3" key="1">
    <citation type="submission" date="2019-03" db="EMBL/GenBank/DDBJ databases">
        <authorList>
            <consortium name="Pathogen Informatics"/>
        </authorList>
    </citation>
    <scope>NUCLEOTIDE SEQUENCE [LARGE SCALE GENOMIC DNA]</scope>
    <source>
        <strain evidence="2 3">NCTC12998</strain>
    </source>
</reference>
<name>A0A485CBP6_RAOPL</name>
<dbReference type="InterPro" id="IPR036388">
    <property type="entry name" value="WH-like_DNA-bd_sf"/>
</dbReference>
<dbReference type="InterPro" id="IPR036390">
    <property type="entry name" value="WH_DNA-bd_sf"/>
</dbReference>
<evidence type="ECO:0000259" key="1">
    <source>
        <dbReference type="PROSITE" id="PS50931"/>
    </source>
</evidence>
<dbReference type="AlphaFoldDB" id="A0A485CBP6"/>